<keyword evidence="1" id="KW-1133">Transmembrane helix</keyword>
<keyword evidence="4" id="KW-1185">Reference proteome</keyword>
<dbReference type="EMBL" id="NMVJ01000001">
    <property type="protein sequence ID" value="OYN92598.1"/>
    <property type="molecule type" value="Genomic_DNA"/>
</dbReference>
<dbReference type="Proteomes" id="UP000216300">
    <property type="component" value="Unassembled WGS sequence"/>
</dbReference>
<gene>
    <name evidence="3" type="ORF">CGZ91_03735</name>
</gene>
<feature type="domain" description="VWFA" evidence="2">
    <location>
        <begin position="98"/>
        <end position="284"/>
    </location>
</feature>
<proteinExistence type="predicted"/>
<evidence type="ECO:0000313" key="4">
    <source>
        <dbReference type="Proteomes" id="UP000216300"/>
    </source>
</evidence>
<feature type="transmembrane region" description="Helical" evidence="1">
    <location>
        <begin position="6"/>
        <end position="24"/>
    </location>
</feature>
<dbReference type="SUPFAM" id="SSF53300">
    <property type="entry name" value="vWA-like"/>
    <property type="match status" value="1"/>
</dbReference>
<sequence length="329" mass="35820">MALSFWWLAIPLALAIAGAGIWWWRRTPEAPAAPREGMAAANLERVRSLPRYRHRVQGAMRWSLIQLVCLVVAASGALLLTGRLSAVSSESPELRNRDVLLCLDVSDSMDEVLIPMLESYVELAQQLEGERIGLMIWSSTSLLKFPLTTDTAFIVEELNRGKTAIEDFDVTWTTGTLEGTGEGSLVGDGLMSCLDHFGPVTDPPRSRSVVFATDNETGDTSIFSLPEATDVAVERGVTIYGLAPEVRYGKEGEYSELHEQAQRTGGNAWAVDDGTSVTEIVDAIEQTEASKLEGPEQILTTDLPWIGFVLVSVGVIGATVAQWQRGRQA</sequence>
<accession>A0A255EM32</accession>
<protein>
    <recommendedName>
        <fullName evidence="2">VWFA domain-containing protein</fullName>
    </recommendedName>
</protein>
<evidence type="ECO:0000313" key="3">
    <source>
        <dbReference type="EMBL" id="OYN92598.1"/>
    </source>
</evidence>
<feature type="transmembrane region" description="Helical" evidence="1">
    <location>
        <begin position="59"/>
        <end position="80"/>
    </location>
</feature>
<dbReference type="InterPro" id="IPR036465">
    <property type="entry name" value="vWFA_dom_sf"/>
</dbReference>
<evidence type="ECO:0000259" key="2">
    <source>
        <dbReference type="PROSITE" id="PS50234"/>
    </source>
</evidence>
<reference evidence="3 4" key="1">
    <citation type="submission" date="2017-07" db="EMBL/GenBank/DDBJ databases">
        <title>Draft whole genome sequences of clinical Proprionibacteriaceae strains.</title>
        <authorList>
            <person name="Bernier A.-M."/>
            <person name="Bernard K."/>
            <person name="Domingo M.-C."/>
        </authorList>
    </citation>
    <scope>NUCLEOTIDE SEQUENCE [LARGE SCALE GENOMIC DNA]</scope>
    <source>
        <strain evidence="3 4">NML 150081</strain>
    </source>
</reference>
<dbReference type="InterPro" id="IPR002035">
    <property type="entry name" value="VWF_A"/>
</dbReference>
<dbReference type="Gene3D" id="3.40.50.410">
    <property type="entry name" value="von Willebrand factor, type A domain"/>
    <property type="match status" value="1"/>
</dbReference>
<keyword evidence="1" id="KW-0472">Membrane</keyword>
<comment type="caution">
    <text evidence="3">The sequence shown here is derived from an EMBL/GenBank/DDBJ whole genome shotgun (WGS) entry which is preliminary data.</text>
</comment>
<dbReference type="RefSeq" id="WP_094452619.1">
    <property type="nucleotide sequence ID" value="NZ_NMVJ01000001.1"/>
</dbReference>
<name>A0A255EM32_9ACTN</name>
<organism evidence="3 4">
    <name type="scientific">Parenemella sanctibonifatiensis</name>
    <dbReference type="NCBI Taxonomy" id="2016505"/>
    <lineage>
        <taxon>Bacteria</taxon>
        <taxon>Bacillati</taxon>
        <taxon>Actinomycetota</taxon>
        <taxon>Actinomycetes</taxon>
        <taxon>Propionibacteriales</taxon>
        <taxon>Propionibacteriaceae</taxon>
        <taxon>Parenemella</taxon>
    </lineage>
</organism>
<dbReference type="AlphaFoldDB" id="A0A255EM32"/>
<evidence type="ECO:0000256" key="1">
    <source>
        <dbReference type="SAM" id="Phobius"/>
    </source>
</evidence>
<dbReference type="PROSITE" id="PS50234">
    <property type="entry name" value="VWFA"/>
    <property type="match status" value="1"/>
</dbReference>
<dbReference type="OrthoDB" id="4623238at2"/>
<keyword evidence="1" id="KW-0812">Transmembrane</keyword>